<feature type="compositionally biased region" description="Acidic residues" evidence="1">
    <location>
        <begin position="481"/>
        <end position="499"/>
    </location>
</feature>
<evidence type="ECO:0000313" key="2">
    <source>
        <dbReference type="EMBL" id="KAJ7078278.1"/>
    </source>
</evidence>
<name>A0AAD6TWY3_9AGAR</name>
<evidence type="ECO:0000256" key="1">
    <source>
        <dbReference type="SAM" id="MobiDB-lite"/>
    </source>
</evidence>
<dbReference type="PANTHER" id="PTHR33096:SF1">
    <property type="entry name" value="CXC1-LIKE CYSTEINE CLUSTER ASSOCIATED WITH KDZ TRANSPOSASES DOMAIN-CONTAINING PROTEIN"/>
    <property type="match status" value="1"/>
</dbReference>
<dbReference type="Pfam" id="PF18758">
    <property type="entry name" value="KDZ"/>
    <property type="match status" value="1"/>
</dbReference>
<dbReference type="InterPro" id="IPR040521">
    <property type="entry name" value="KDZ"/>
</dbReference>
<comment type="caution">
    <text evidence="2">The sequence shown here is derived from an EMBL/GenBank/DDBJ whole genome shotgun (WGS) entry which is preliminary data.</text>
</comment>
<accession>A0AAD6TWY3</accession>
<keyword evidence="3" id="KW-1185">Reference proteome</keyword>
<dbReference type="PANTHER" id="PTHR33096">
    <property type="entry name" value="CXC2 DOMAIN-CONTAINING PROTEIN"/>
    <property type="match status" value="1"/>
</dbReference>
<sequence>MHSAGEKQFNVFALIEQLFQEIPRDIRVGLLYDVACGLERSCRRWGFLERYIDRLEFAVSVFHAFGHEWACQLIYHPRKREGFGFTNGEGCERFWHSISHLIANLRICGHHNRIYTLDMQIEHADESSLKRLGDWIRRRHAHSAEKRRDTEKALTDSGKSVAFLYMRPLIGFVGRTKKKGQDAVNAVLLLRTSVKFRKAQSASESLEKAQSELDRKEAALGVTDTAADQRQSLNGLGSSQYLQLKMNARALKRRLRDRLRARKFELDRVERSFRRLVNEQKLYTHTESAVKRREPTISKVNSEYNKLCREMSRLVAEGKAPRGAIAPVEIPAKGIWKLDVDDAVWEDVGLDDDEISATEPPPWLSDEKVRSGIKAMLELDRSAEEDLRLKKERCALQIWFAEEWAVVNIAIGRAKSSRDKYQLQLVRDDLVRLCATWDKRLPDLGMDTTAIPPWGPSASQLSACLVDAHVAARGEDRHYGEDEDDSEDEEEERPEEDIDTLAAVETADMYRSVQTDY</sequence>
<reference evidence="2" key="1">
    <citation type="submission" date="2023-03" db="EMBL/GenBank/DDBJ databases">
        <title>Massive genome expansion in bonnet fungi (Mycena s.s.) driven by repeated elements and novel gene families across ecological guilds.</title>
        <authorList>
            <consortium name="Lawrence Berkeley National Laboratory"/>
            <person name="Harder C.B."/>
            <person name="Miyauchi S."/>
            <person name="Viragh M."/>
            <person name="Kuo A."/>
            <person name="Thoen E."/>
            <person name="Andreopoulos B."/>
            <person name="Lu D."/>
            <person name="Skrede I."/>
            <person name="Drula E."/>
            <person name="Henrissat B."/>
            <person name="Morin E."/>
            <person name="Kohler A."/>
            <person name="Barry K."/>
            <person name="LaButti K."/>
            <person name="Morin E."/>
            <person name="Salamov A."/>
            <person name="Lipzen A."/>
            <person name="Mereny Z."/>
            <person name="Hegedus B."/>
            <person name="Baldrian P."/>
            <person name="Stursova M."/>
            <person name="Weitz H."/>
            <person name="Taylor A."/>
            <person name="Grigoriev I.V."/>
            <person name="Nagy L.G."/>
            <person name="Martin F."/>
            <person name="Kauserud H."/>
        </authorList>
    </citation>
    <scope>NUCLEOTIDE SEQUENCE</scope>
    <source>
        <strain evidence="2">CBHHK173m</strain>
    </source>
</reference>
<feature type="region of interest" description="Disordered" evidence="1">
    <location>
        <begin position="475"/>
        <end position="501"/>
    </location>
</feature>
<organism evidence="2 3">
    <name type="scientific">Mycena belliarum</name>
    <dbReference type="NCBI Taxonomy" id="1033014"/>
    <lineage>
        <taxon>Eukaryota</taxon>
        <taxon>Fungi</taxon>
        <taxon>Dikarya</taxon>
        <taxon>Basidiomycota</taxon>
        <taxon>Agaricomycotina</taxon>
        <taxon>Agaricomycetes</taxon>
        <taxon>Agaricomycetidae</taxon>
        <taxon>Agaricales</taxon>
        <taxon>Marasmiineae</taxon>
        <taxon>Mycenaceae</taxon>
        <taxon>Mycena</taxon>
    </lineage>
</organism>
<dbReference type="EMBL" id="JARJCN010000067">
    <property type="protein sequence ID" value="KAJ7078278.1"/>
    <property type="molecule type" value="Genomic_DNA"/>
</dbReference>
<dbReference type="AlphaFoldDB" id="A0AAD6TWY3"/>
<protein>
    <submittedName>
        <fullName evidence="2">Uncharacterized protein</fullName>
    </submittedName>
</protein>
<gene>
    <name evidence="2" type="ORF">B0H15DRAFT_789077</name>
</gene>
<evidence type="ECO:0000313" key="3">
    <source>
        <dbReference type="Proteomes" id="UP001222325"/>
    </source>
</evidence>
<proteinExistence type="predicted"/>
<dbReference type="Proteomes" id="UP001222325">
    <property type="component" value="Unassembled WGS sequence"/>
</dbReference>